<keyword evidence="2" id="KW-1185">Reference proteome</keyword>
<organism evidence="1 2">
    <name type="scientific">Bifidobacterium criceti</name>
    <dbReference type="NCBI Taxonomy" id="1960969"/>
    <lineage>
        <taxon>Bacteria</taxon>
        <taxon>Bacillati</taxon>
        <taxon>Actinomycetota</taxon>
        <taxon>Actinomycetes</taxon>
        <taxon>Bifidobacteriales</taxon>
        <taxon>Bifidobacteriaceae</taxon>
        <taxon>Bifidobacterium</taxon>
    </lineage>
</organism>
<dbReference type="GO" id="GO:0016740">
    <property type="term" value="F:transferase activity"/>
    <property type="evidence" value="ECO:0007669"/>
    <property type="project" value="UniProtKB-KW"/>
</dbReference>
<sequence>MSSFTFANILLESNPRSENYPGLYCRADKAVSLNPQDGFWMLTGAGTFDFTTYFNALSVMKLLRYTTAKGFRLHIELRGAACTVVQTVTDQFSKEPVPVPETSKRLEESDRWTGVDIDFRVDAGTVLAGFIIETEGAVEVRNGRYEFDLENDPNDVELVLATTTFKKESFVAANIDLVRRGIVESDEDVSKHFHMYVMDNGRTLDKAALDSDRITIVPEGNVGGAGGFTRGMIIALEQEPPATHVILMDDDVSVSPESIKRTYNLLRILKPEHAYSMISGAMLNYRIGEEQCEDLGSMGPRGEFQPCKPPLRMSILDDIIYNEMFEPTEDMHRALYAGWWYCCIPTAMIRENGLPLPVFVRSDDTEYGWRCHSEFITMNSLCVWHMPFQEKYDAAVERYQTTRNPLISQFTTGFAPGSDFIYAMFNKLRLELKKFGYANAELVLDGFEDFLKGPRFIGQKGVAERTFLAANAHKEKLMTFEELQRAADKDPALQGFDIRKIDRQFIEEDYERTYPQRLVDYVTDNGQRYFKTSGEGYAVIPLMGWVYPAGAIRGKQKLIALDWYARKGAIRTKDVERYHAIRKRYLRDMRYYRAHAKRLHAEYAAARGRFTSIEFWKDYLDMQ</sequence>
<protein>
    <submittedName>
        <fullName evidence="1">Galactofuranosyltransferase</fullName>
    </submittedName>
</protein>
<accession>A0A2A2EHX7</accession>
<proteinExistence type="predicted"/>
<dbReference type="Proteomes" id="UP000218399">
    <property type="component" value="Unassembled WGS sequence"/>
</dbReference>
<dbReference type="AlphaFoldDB" id="A0A2A2EHX7"/>
<evidence type="ECO:0000313" key="2">
    <source>
        <dbReference type="Proteomes" id="UP000218399"/>
    </source>
</evidence>
<dbReference type="EMBL" id="MVOH01000003">
    <property type="protein sequence ID" value="PAU68779.1"/>
    <property type="molecule type" value="Genomic_DNA"/>
</dbReference>
<dbReference type="Gene3D" id="3.90.550.60">
    <property type="match status" value="1"/>
</dbReference>
<dbReference type="OrthoDB" id="3225550at2"/>
<evidence type="ECO:0000313" key="1">
    <source>
        <dbReference type="EMBL" id="PAU68779.1"/>
    </source>
</evidence>
<reference evidence="1 2" key="1">
    <citation type="journal article" date="2017" name="ISME J.">
        <title>Unveiling bifidobacterial biogeography across the mammalian branch of the tree of life.</title>
        <authorList>
            <person name="Milani C."/>
            <person name="Mangifesta M."/>
            <person name="Mancabelli L."/>
            <person name="Lugli G.A."/>
            <person name="James K."/>
            <person name="Duranti S."/>
            <person name="Turroni F."/>
            <person name="Ferrario C."/>
            <person name="Ossiprandi M.C."/>
            <person name="van Sinderen D."/>
            <person name="Ventura M."/>
        </authorList>
    </citation>
    <scope>NUCLEOTIDE SEQUENCE [LARGE SCALE GENOMIC DNA]</scope>
    <source>
        <strain evidence="2">Ham19E</strain>
    </source>
</reference>
<dbReference type="SUPFAM" id="SSF53448">
    <property type="entry name" value="Nucleotide-diphospho-sugar transferases"/>
    <property type="match status" value="1"/>
</dbReference>
<comment type="caution">
    <text evidence="1">The sequence shown here is derived from an EMBL/GenBank/DDBJ whole genome shotgun (WGS) entry which is preliminary data.</text>
</comment>
<gene>
    <name evidence="1" type="ORF">B1526_0205</name>
</gene>
<dbReference type="RefSeq" id="WP_095614286.1">
    <property type="nucleotide sequence ID" value="NZ_MVOH01000003.1"/>
</dbReference>
<dbReference type="InterPro" id="IPR029044">
    <property type="entry name" value="Nucleotide-diphossugar_trans"/>
</dbReference>
<name>A0A2A2EHX7_9BIFI</name>
<keyword evidence="1" id="KW-0808">Transferase</keyword>